<evidence type="ECO:0008006" key="3">
    <source>
        <dbReference type="Google" id="ProtNLM"/>
    </source>
</evidence>
<evidence type="ECO:0000313" key="2">
    <source>
        <dbReference type="Proteomes" id="UP000604001"/>
    </source>
</evidence>
<gene>
    <name evidence="1" type="ORF">H7344_09330</name>
</gene>
<keyword evidence="2" id="KW-1185">Reference proteome</keyword>
<proteinExistence type="predicted"/>
<comment type="caution">
    <text evidence="1">The sequence shown here is derived from an EMBL/GenBank/DDBJ whole genome shotgun (WGS) entry which is preliminary data.</text>
</comment>
<reference evidence="1 2" key="1">
    <citation type="submission" date="2020-08" db="EMBL/GenBank/DDBJ databases">
        <title>novel species in genus Nocardioides.</title>
        <authorList>
            <person name="Zhang G."/>
        </authorList>
    </citation>
    <scope>NUCLEOTIDE SEQUENCE [LARGE SCALE GENOMIC DNA]</scope>
    <source>
        <strain evidence="1 2">SC8A-24</strain>
    </source>
</reference>
<dbReference type="EMBL" id="JACMYC010000004">
    <property type="protein sequence ID" value="MBC2960496.1"/>
    <property type="molecule type" value="Genomic_DNA"/>
</dbReference>
<dbReference type="Proteomes" id="UP000604001">
    <property type="component" value="Unassembled WGS sequence"/>
</dbReference>
<sequence length="223" mass="22883">MEVPPPHPAQPSLLATWTTVQQAVRMASTGRLTEARALLQRAAADLRPGAVTHADGRDDLGHVDPASAALLVHLDQLLATLADTRHTTQRPADAGSDLEHCARPVRRGDVLCLLRVRGGGPTAYDDLLARAGAALRADDQLVTVADDHVLVVLAGISRSIAWRRMSGLVGGCVSADGGRTAVVHAGLAVVSDAGPAAALEAARGALLRAAAEAAGRIALAQVA</sequence>
<evidence type="ECO:0000313" key="1">
    <source>
        <dbReference type="EMBL" id="MBC2960496.1"/>
    </source>
</evidence>
<accession>A0ABR6U7U9</accession>
<organism evidence="1 2">
    <name type="scientific">Nocardioides deserti</name>
    <dbReference type="NCBI Taxonomy" id="1588644"/>
    <lineage>
        <taxon>Bacteria</taxon>
        <taxon>Bacillati</taxon>
        <taxon>Actinomycetota</taxon>
        <taxon>Actinomycetes</taxon>
        <taxon>Propionibacteriales</taxon>
        <taxon>Nocardioidaceae</taxon>
        <taxon>Nocardioides</taxon>
    </lineage>
</organism>
<protein>
    <recommendedName>
        <fullName evidence="3">GGDEF domain-containing protein</fullName>
    </recommendedName>
</protein>
<dbReference type="RefSeq" id="WP_186345737.1">
    <property type="nucleotide sequence ID" value="NZ_BMMR01000001.1"/>
</dbReference>
<name>A0ABR6U7U9_9ACTN</name>